<dbReference type="InterPro" id="IPR020067">
    <property type="entry name" value="Frizzled_dom"/>
</dbReference>
<evidence type="ECO:0000256" key="5">
    <source>
        <dbReference type="ARBA" id="ARBA00022989"/>
    </source>
</evidence>
<dbReference type="SMART" id="SM00063">
    <property type="entry name" value="FRI"/>
    <property type="match status" value="1"/>
</dbReference>
<accession>A0A087TSA1</accession>
<feature type="transmembrane region" description="Helical" evidence="11">
    <location>
        <begin position="221"/>
        <end position="238"/>
    </location>
</feature>
<evidence type="ECO:0000256" key="1">
    <source>
        <dbReference type="ARBA" id="ARBA00004141"/>
    </source>
</evidence>
<evidence type="ECO:0000256" key="11">
    <source>
        <dbReference type="SAM" id="Phobius"/>
    </source>
</evidence>
<comment type="subcellular location">
    <subcellularLocation>
        <location evidence="1">Membrane</location>
        <topology evidence="1">Multi-pass membrane protein</topology>
    </subcellularLocation>
</comment>
<feature type="disulfide bond" evidence="9">
    <location>
        <begin position="30"/>
        <end position="68"/>
    </location>
</feature>
<feature type="transmembrane region" description="Helical" evidence="11">
    <location>
        <begin position="354"/>
        <end position="382"/>
    </location>
</feature>
<feature type="transmembrane region" description="Helical" evidence="11">
    <location>
        <begin position="447"/>
        <end position="467"/>
    </location>
</feature>
<dbReference type="Pfam" id="PF01534">
    <property type="entry name" value="Frizzled"/>
    <property type="match status" value="1"/>
</dbReference>
<feature type="transmembrane region" description="Helical" evidence="11">
    <location>
        <begin position="403"/>
        <end position="427"/>
    </location>
</feature>
<keyword evidence="15" id="KW-1185">Reference proteome</keyword>
<dbReference type="OrthoDB" id="5959102at2759"/>
<evidence type="ECO:0000259" key="13">
    <source>
        <dbReference type="PROSITE" id="PS50261"/>
    </source>
</evidence>
<dbReference type="PANTHER" id="PTHR11309">
    <property type="entry name" value="FRIZZLED"/>
    <property type="match status" value="1"/>
</dbReference>
<dbReference type="PANTHER" id="PTHR11309:SF99">
    <property type="entry name" value="FRIZZLED-4"/>
    <property type="match status" value="1"/>
</dbReference>
<organism evidence="14 15">
    <name type="scientific">Stegodyphus mimosarum</name>
    <name type="common">African social velvet spider</name>
    <dbReference type="NCBI Taxonomy" id="407821"/>
    <lineage>
        <taxon>Eukaryota</taxon>
        <taxon>Metazoa</taxon>
        <taxon>Ecdysozoa</taxon>
        <taxon>Arthropoda</taxon>
        <taxon>Chelicerata</taxon>
        <taxon>Arachnida</taxon>
        <taxon>Araneae</taxon>
        <taxon>Araneomorphae</taxon>
        <taxon>Entelegynae</taxon>
        <taxon>Eresoidea</taxon>
        <taxon>Eresidae</taxon>
        <taxon>Stegodyphus</taxon>
    </lineage>
</organism>
<sequence length="508" mass="58517">MSLLNFAGHELQQDAQSQLETFTPLIQYGCSSRLRFFLCSVYVPMCTEKVAQPIGPCRPLCESVQELCEPVLLEFGFQWPPVLNCSQFPPTNNEKHMCMEGPEHEERKHIPFRDRNPMRSGIQKGSGNSVSHPRSQHNVASIRSLSRNMCKHLRSSDRYYYINSTRRCAPACHADILYSKENKEFAKIWVAIWSCLCFISTLFTIVKFFTNSAQFRYPERIIVILSWCYFIYSIAFFIRLIGGRDDMACHHDTYYGEPLLILGGLDNINCTVVFTLLYFFGMASSIWWVILTLCWFLTAGLRWSTEILERFGTYFHLLAWILPAIKTISILVLRDVDADELTGTCYVGNQNRQAMLRFVIVPSFTYLAVGIIFLTACGSAIFKNKNLRTKIRTTEEKWEVLMVRVGIFAILYTVPATCVLIADFYEFTTKDQWESANSIYRPNVEIFTLKIFMSLVVGITTGVWLYTSKTKQENLQSKFCSHHQEVSIYKSPNHVLLLNGLQHKMTIV</sequence>
<feature type="transmembrane region" description="Helical" evidence="11">
    <location>
        <begin position="315"/>
        <end position="334"/>
    </location>
</feature>
<feature type="domain" description="G-protein coupled receptors family 2 profile 2" evidence="13">
    <location>
        <begin position="186"/>
        <end position="473"/>
    </location>
</feature>
<dbReference type="PROSITE" id="PS50261">
    <property type="entry name" value="G_PROTEIN_RECEP_F2_4"/>
    <property type="match status" value="1"/>
</dbReference>
<dbReference type="GO" id="GO:0004888">
    <property type="term" value="F:transmembrane signaling receptor activity"/>
    <property type="evidence" value="ECO:0007669"/>
    <property type="project" value="InterPro"/>
</dbReference>
<dbReference type="Gene3D" id="1.10.2000.10">
    <property type="entry name" value="Frizzled cysteine-rich domain"/>
    <property type="match status" value="1"/>
</dbReference>
<feature type="domain" description="FZ" evidence="12">
    <location>
        <begin position="1"/>
        <end position="101"/>
    </location>
</feature>
<evidence type="ECO:0000256" key="2">
    <source>
        <dbReference type="ARBA" id="ARBA00008077"/>
    </source>
</evidence>
<proteinExistence type="inferred from homology"/>
<feature type="transmembrane region" description="Helical" evidence="11">
    <location>
        <begin position="286"/>
        <end position="303"/>
    </location>
</feature>
<keyword evidence="8" id="KW-0675">Receptor</keyword>
<gene>
    <name evidence="14" type="ORF">X975_19887</name>
</gene>
<evidence type="ECO:0000256" key="10">
    <source>
        <dbReference type="SAM" id="MobiDB-lite"/>
    </source>
</evidence>
<reference evidence="14 15" key="1">
    <citation type="submission" date="2013-11" db="EMBL/GenBank/DDBJ databases">
        <title>Genome sequencing of Stegodyphus mimosarum.</title>
        <authorList>
            <person name="Bechsgaard J."/>
        </authorList>
    </citation>
    <scope>NUCLEOTIDE SEQUENCE [LARGE SCALE GENOMIC DNA]</scope>
</reference>
<dbReference type="SUPFAM" id="SSF63501">
    <property type="entry name" value="Frizzled cysteine-rich domain"/>
    <property type="match status" value="1"/>
</dbReference>
<dbReference type="EMBL" id="KK116519">
    <property type="protein sequence ID" value="KFM67990.1"/>
    <property type="molecule type" value="Genomic_DNA"/>
</dbReference>
<evidence type="ECO:0000256" key="7">
    <source>
        <dbReference type="ARBA" id="ARBA00023157"/>
    </source>
</evidence>
<keyword evidence="4 11" id="KW-0812">Transmembrane</keyword>
<evidence type="ECO:0000256" key="9">
    <source>
        <dbReference type="PROSITE-ProRule" id="PRU00090"/>
    </source>
</evidence>
<feature type="transmembrane region" description="Helical" evidence="11">
    <location>
        <begin position="188"/>
        <end position="209"/>
    </location>
</feature>
<name>A0A087TSA1_STEMI</name>
<dbReference type="InterPro" id="IPR015526">
    <property type="entry name" value="Frizzled/SFRP"/>
</dbReference>
<keyword evidence="3" id="KW-0217">Developmental protein</keyword>
<keyword evidence="6 11" id="KW-0472">Membrane</keyword>
<dbReference type="Gene3D" id="1.20.1070.10">
    <property type="entry name" value="Rhodopsin 7-helix transmembrane proteins"/>
    <property type="match status" value="1"/>
</dbReference>
<comment type="caution">
    <text evidence="9">Lacks conserved residue(s) required for the propagation of feature annotation.</text>
</comment>
<dbReference type="STRING" id="407821.A0A087TSA1"/>
<comment type="similarity">
    <text evidence="2">Belongs to the G-protein coupled receptor Fz/Smo family.</text>
</comment>
<evidence type="ECO:0000256" key="8">
    <source>
        <dbReference type="ARBA" id="ARBA00023170"/>
    </source>
</evidence>
<keyword evidence="7 9" id="KW-1015">Disulfide bond</keyword>
<dbReference type="GO" id="GO:0005615">
    <property type="term" value="C:extracellular space"/>
    <property type="evidence" value="ECO:0007669"/>
    <property type="project" value="TreeGrafter"/>
</dbReference>
<dbReference type="Proteomes" id="UP000054359">
    <property type="component" value="Unassembled WGS sequence"/>
</dbReference>
<dbReference type="GO" id="GO:0017147">
    <property type="term" value="F:Wnt-protein binding"/>
    <property type="evidence" value="ECO:0007669"/>
    <property type="project" value="TreeGrafter"/>
</dbReference>
<dbReference type="OMA" id="NINCTVV"/>
<dbReference type="GO" id="GO:0035567">
    <property type="term" value="P:non-canonical Wnt signaling pathway"/>
    <property type="evidence" value="ECO:0007669"/>
    <property type="project" value="TreeGrafter"/>
</dbReference>
<keyword evidence="5 11" id="KW-1133">Transmembrane helix</keyword>
<feature type="region of interest" description="Disordered" evidence="10">
    <location>
        <begin position="111"/>
        <end position="134"/>
    </location>
</feature>
<evidence type="ECO:0000313" key="14">
    <source>
        <dbReference type="EMBL" id="KFM67990.1"/>
    </source>
</evidence>
<dbReference type="InterPro" id="IPR017981">
    <property type="entry name" value="GPCR_2-like_7TM"/>
</dbReference>
<feature type="disulfide bond" evidence="9">
    <location>
        <begin position="61"/>
        <end position="85"/>
    </location>
</feature>
<dbReference type="PRINTS" id="PR00489">
    <property type="entry name" value="FRIZZLED"/>
</dbReference>
<dbReference type="InterPro" id="IPR036790">
    <property type="entry name" value="Frizzled_dom_sf"/>
</dbReference>
<evidence type="ECO:0000256" key="3">
    <source>
        <dbReference type="ARBA" id="ARBA00022473"/>
    </source>
</evidence>
<feature type="disulfide bond" evidence="9">
    <location>
        <begin position="57"/>
        <end position="98"/>
    </location>
</feature>
<evidence type="ECO:0000256" key="6">
    <source>
        <dbReference type="ARBA" id="ARBA00023136"/>
    </source>
</evidence>
<evidence type="ECO:0000313" key="15">
    <source>
        <dbReference type="Proteomes" id="UP000054359"/>
    </source>
</evidence>
<evidence type="ECO:0000259" key="12">
    <source>
        <dbReference type="PROSITE" id="PS50038"/>
    </source>
</evidence>
<feature type="compositionally biased region" description="Polar residues" evidence="10">
    <location>
        <begin position="123"/>
        <end position="134"/>
    </location>
</feature>
<dbReference type="InterPro" id="IPR000539">
    <property type="entry name" value="Frizzled/Smoothened_7TM"/>
</dbReference>
<dbReference type="PROSITE" id="PS50038">
    <property type="entry name" value="FZ"/>
    <property type="match status" value="1"/>
</dbReference>
<dbReference type="AlphaFoldDB" id="A0A087TSA1"/>
<dbReference type="GO" id="GO:0060070">
    <property type="term" value="P:canonical Wnt signaling pathway"/>
    <property type="evidence" value="ECO:0007669"/>
    <property type="project" value="TreeGrafter"/>
</dbReference>
<dbReference type="GO" id="GO:0016020">
    <property type="term" value="C:membrane"/>
    <property type="evidence" value="ECO:0007669"/>
    <property type="project" value="UniProtKB-SubCell"/>
</dbReference>
<protein>
    <submittedName>
        <fullName evidence="14">Frizzled-4</fullName>
    </submittedName>
</protein>
<dbReference type="Pfam" id="PF01392">
    <property type="entry name" value="Fz"/>
    <property type="match status" value="1"/>
</dbReference>
<evidence type="ECO:0000256" key="4">
    <source>
        <dbReference type="ARBA" id="ARBA00022692"/>
    </source>
</evidence>
<feature type="non-terminal residue" evidence="14">
    <location>
        <position position="508"/>
    </location>
</feature>
<dbReference type="SMART" id="SM01330">
    <property type="entry name" value="Frizzled"/>
    <property type="match status" value="1"/>
</dbReference>